<dbReference type="PANTHER" id="PTHR30509">
    <property type="entry name" value="P-HYDROXYBENZOIC ACID EFFLUX PUMP SUBUNIT-RELATED"/>
    <property type="match status" value="1"/>
</dbReference>
<dbReference type="EMBL" id="RFLX01000010">
    <property type="protein sequence ID" value="RMI20661.1"/>
    <property type="molecule type" value="Genomic_DNA"/>
</dbReference>
<keyword evidence="3 8" id="KW-0812">Transmembrane</keyword>
<keyword evidence="12" id="KW-1185">Reference proteome</keyword>
<name>A0ABX9VJQ2_9PROT</name>
<evidence type="ECO:0000313" key="12">
    <source>
        <dbReference type="Proteomes" id="UP000274097"/>
    </source>
</evidence>
<feature type="domain" description="Integral membrane protein YccS N-terminal" evidence="9">
    <location>
        <begin position="114"/>
        <end position="250"/>
    </location>
</feature>
<evidence type="ECO:0000256" key="1">
    <source>
        <dbReference type="ARBA" id="ARBA00004651"/>
    </source>
</evidence>
<dbReference type="Pfam" id="PF12805">
    <property type="entry name" value="FUSC-like"/>
    <property type="match status" value="1"/>
</dbReference>
<evidence type="ECO:0000256" key="6">
    <source>
        <dbReference type="ARBA" id="ARBA00043993"/>
    </source>
</evidence>
<protein>
    <submittedName>
        <fullName evidence="11">FUSC family protein</fullName>
    </submittedName>
</protein>
<evidence type="ECO:0000313" key="11">
    <source>
        <dbReference type="EMBL" id="RMI20661.1"/>
    </source>
</evidence>
<feature type="transmembrane region" description="Helical" evidence="8">
    <location>
        <begin position="453"/>
        <end position="484"/>
    </location>
</feature>
<organism evidence="11 12">
    <name type="scientific">Teichococcus wenyumeiae</name>
    <dbReference type="NCBI Taxonomy" id="2478470"/>
    <lineage>
        <taxon>Bacteria</taxon>
        <taxon>Pseudomonadati</taxon>
        <taxon>Pseudomonadota</taxon>
        <taxon>Alphaproteobacteria</taxon>
        <taxon>Acetobacterales</taxon>
        <taxon>Roseomonadaceae</taxon>
        <taxon>Roseomonas</taxon>
    </lineage>
</organism>
<feature type="transmembrane region" description="Helical" evidence="8">
    <location>
        <begin position="165"/>
        <end position="184"/>
    </location>
</feature>
<keyword evidence="2" id="KW-1003">Cell membrane</keyword>
<evidence type="ECO:0000256" key="2">
    <source>
        <dbReference type="ARBA" id="ARBA00022475"/>
    </source>
</evidence>
<gene>
    <name evidence="11" type="ORF">EBE87_14435</name>
</gene>
<feature type="transmembrane region" description="Helical" evidence="8">
    <location>
        <begin position="92"/>
        <end position="110"/>
    </location>
</feature>
<evidence type="ECO:0000259" key="9">
    <source>
        <dbReference type="Pfam" id="PF12805"/>
    </source>
</evidence>
<dbReference type="RefSeq" id="WP_122140048.1">
    <property type="nucleotide sequence ID" value="NZ_RFLX01000010.1"/>
</dbReference>
<keyword evidence="5 8" id="KW-0472">Membrane</keyword>
<dbReference type="InterPro" id="IPR032692">
    <property type="entry name" value="YccS_N"/>
</dbReference>
<evidence type="ECO:0000256" key="3">
    <source>
        <dbReference type="ARBA" id="ARBA00022692"/>
    </source>
</evidence>
<evidence type="ECO:0000256" key="4">
    <source>
        <dbReference type="ARBA" id="ARBA00022989"/>
    </source>
</evidence>
<keyword evidence="4 8" id="KW-1133">Transmembrane helix</keyword>
<evidence type="ECO:0000256" key="5">
    <source>
        <dbReference type="ARBA" id="ARBA00023136"/>
    </source>
</evidence>
<evidence type="ECO:0000259" key="10">
    <source>
        <dbReference type="Pfam" id="PF13515"/>
    </source>
</evidence>
<comment type="similarity">
    <text evidence="6">Belongs to the YccS/YhfK family.</text>
</comment>
<comment type="subcellular location">
    <subcellularLocation>
        <location evidence="1">Cell membrane</location>
        <topology evidence="1">Multi-pass membrane protein</topology>
    </subcellularLocation>
</comment>
<sequence>MPPRRNDASRTGQRPRAGTPRNPGADLSRLPWGLDLGAVRVAEGVRAALACGVVLLANEWLGWPPLVYMALAAFFTCLCDIGGPIRFRVPALLAFTVSGALVWVCFGLLRDPGLPVVLPLAFVGLFCLGMARVWGAGAAAVGNILCIVLVVSVGQPLAMHEAFEAGIMFVCGGLWATLLTMVVWRLHPYRPARNAVAGCWRRLAELAADQRLLLLDGAGTEAWDAHGRAHRRAVREELEHARTIVLDLVRMRGRLSLRGGQALLRLEACDQIFGSLIALSDLLDGERDPARLAAAETLLRLLRPMLVVLADAIAADTNVRAEVLERATSRALAATAADPLLHPLAEAMAERLRIAARLSTPGGYLPGGPVGAARAQPWRDRVLVPLRANLNWESATLRHALRVAVIGAPALALTLDYGQQFAQWLPITAIVTLQPFFATTWQRALERIGGTVLGGLIGAVIAYFIRAPLDLALVLFPLCTVAFAARQVSFTAWITGITPIVVVLMELLHPGHSSWEIAGLRALLTLGGGLLAIFGCLFLWPSWEPMRLVQEQRDAIAAHADYARAVLSEIIGESPAGSAEATRRAAGMATNNLEASISRALQEPRGGGRLAVGSATLVDATLRRIAGRLSALRHDPMAHAALTAAEGDAWRDWITASMGGLTTGNGPLPPRPPLPQGEALLDPLARIARQIELLEGALRRPEPAHA</sequence>
<feature type="transmembrane region" description="Helical" evidence="8">
    <location>
        <begin position="116"/>
        <end position="134"/>
    </location>
</feature>
<dbReference type="PANTHER" id="PTHR30509:SF9">
    <property type="entry name" value="MULTIDRUG RESISTANCE PROTEIN MDTO"/>
    <property type="match status" value="1"/>
</dbReference>
<evidence type="ECO:0000256" key="8">
    <source>
        <dbReference type="SAM" id="Phobius"/>
    </source>
</evidence>
<reference evidence="11 12" key="1">
    <citation type="submission" date="2018-10" db="EMBL/GenBank/DDBJ databases">
        <title>Roseomonas sp. nov., isolated from feces of Tibetan antelopes in the Qinghai-Tibet plateau, China.</title>
        <authorList>
            <person name="Tian Z."/>
        </authorList>
    </citation>
    <scope>NUCLEOTIDE SEQUENCE [LARGE SCALE GENOMIC DNA]</scope>
    <source>
        <strain evidence="11 12">Z23</strain>
    </source>
</reference>
<feature type="transmembrane region" description="Helical" evidence="8">
    <location>
        <begin position="490"/>
        <end position="508"/>
    </location>
</feature>
<evidence type="ECO:0000256" key="7">
    <source>
        <dbReference type="SAM" id="MobiDB-lite"/>
    </source>
</evidence>
<comment type="caution">
    <text evidence="11">The sequence shown here is derived from an EMBL/GenBank/DDBJ whole genome shotgun (WGS) entry which is preliminary data.</text>
</comment>
<feature type="domain" description="Integral membrane bound transporter" evidence="10">
    <location>
        <begin position="417"/>
        <end position="534"/>
    </location>
</feature>
<dbReference type="Pfam" id="PF13515">
    <property type="entry name" value="FUSC_2"/>
    <property type="match status" value="1"/>
</dbReference>
<feature type="transmembrane region" description="Helical" evidence="8">
    <location>
        <begin position="520"/>
        <end position="543"/>
    </location>
</feature>
<dbReference type="InterPro" id="IPR049453">
    <property type="entry name" value="Memb_transporter_dom"/>
</dbReference>
<feature type="region of interest" description="Disordered" evidence="7">
    <location>
        <begin position="1"/>
        <end position="26"/>
    </location>
</feature>
<proteinExistence type="inferred from homology"/>
<dbReference type="Proteomes" id="UP000274097">
    <property type="component" value="Unassembled WGS sequence"/>
</dbReference>
<accession>A0ABX9VJQ2</accession>